<keyword evidence="5 7" id="KW-0040">ANK repeat</keyword>
<evidence type="ECO:0000256" key="9">
    <source>
        <dbReference type="SAM" id="Phobius"/>
    </source>
</evidence>
<dbReference type="Pfam" id="PF13962">
    <property type="entry name" value="PGG"/>
    <property type="match status" value="1"/>
</dbReference>
<evidence type="ECO:0000256" key="5">
    <source>
        <dbReference type="ARBA" id="ARBA00023043"/>
    </source>
</evidence>
<evidence type="ECO:0000256" key="4">
    <source>
        <dbReference type="ARBA" id="ARBA00022989"/>
    </source>
</evidence>
<reference evidence="11 12" key="1">
    <citation type="submission" date="2023-03" db="EMBL/GenBank/DDBJ databases">
        <title>WGS of Gossypium arboreum.</title>
        <authorList>
            <person name="Yu D."/>
        </authorList>
    </citation>
    <scope>NUCLEOTIDE SEQUENCE [LARGE SCALE GENOMIC DNA]</scope>
    <source>
        <tissue evidence="11">Leaf</tissue>
    </source>
</reference>
<dbReference type="EMBL" id="JARKNE010000013">
    <property type="protein sequence ID" value="KAK5773033.1"/>
    <property type="molecule type" value="Genomic_DNA"/>
</dbReference>
<feature type="transmembrane region" description="Helical" evidence="9">
    <location>
        <begin position="153"/>
        <end position="175"/>
    </location>
</feature>
<evidence type="ECO:0000256" key="8">
    <source>
        <dbReference type="SAM" id="MobiDB-lite"/>
    </source>
</evidence>
<dbReference type="Pfam" id="PF00023">
    <property type="entry name" value="Ank"/>
    <property type="match status" value="1"/>
</dbReference>
<evidence type="ECO:0000259" key="10">
    <source>
        <dbReference type="Pfam" id="PF13962"/>
    </source>
</evidence>
<dbReference type="PANTHER" id="PTHR24186:SF50">
    <property type="entry name" value="ANKYRIN REPEAT-CONTAINING PROTEIN ITN1-LIKE ISOFORM X1"/>
    <property type="match status" value="1"/>
</dbReference>
<feature type="transmembrane region" description="Helical" evidence="9">
    <location>
        <begin position="195"/>
        <end position="221"/>
    </location>
</feature>
<keyword evidence="4 9" id="KW-1133">Transmembrane helix</keyword>
<keyword evidence="12" id="KW-1185">Reference proteome</keyword>
<keyword evidence="3" id="KW-0677">Repeat</keyword>
<evidence type="ECO:0000256" key="7">
    <source>
        <dbReference type="PROSITE-ProRule" id="PRU00023"/>
    </source>
</evidence>
<dbReference type="PROSITE" id="PS50088">
    <property type="entry name" value="ANK_REPEAT"/>
    <property type="match status" value="1"/>
</dbReference>
<accession>A0ABR0MIP0</accession>
<keyword evidence="2 9" id="KW-0812">Transmembrane</keyword>
<dbReference type="Proteomes" id="UP001358586">
    <property type="component" value="Chromosome 13"/>
</dbReference>
<evidence type="ECO:0000313" key="12">
    <source>
        <dbReference type="Proteomes" id="UP001358586"/>
    </source>
</evidence>
<feature type="domain" description="PGG" evidence="10">
    <location>
        <begin position="151"/>
        <end position="258"/>
    </location>
</feature>
<name>A0ABR0MIP0_GOSAR</name>
<keyword evidence="6 9" id="KW-0472">Membrane</keyword>
<evidence type="ECO:0000256" key="3">
    <source>
        <dbReference type="ARBA" id="ARBA00022737"/>
    </source>
</evidence>
<comment type="subcellular location">
    <subcellularLocation>
        <location evidence="1">Membrane</location>
        <topology evidence="1">Multi-pass membrane protein</topology>
    </subcellularLocation>
</comment>
<dbReference type="InterPro" id="IPR002110">
    <property type="entry name" value="Ankyrin_rpt"/>
</dbReference>
<feature type="compositionally biased region" description="Basic and acidic residues" evidence="8">
    <location>
        <begin position="111"/>
        <end position="124"/>
    </location>
</feature>
<evidence type="ECO:0000256" key="2">
    <source>
        <dbReference type="ARBA" id="ARBA00022692"/>
    </source>
</evidence>
<feature type="repeat" description="ANK" evidence="7">
    <location>
        <begin position="19"/>
        <end position="51"/>
    </location>
</feature>
<dbReference type="PROSITE" id="PS50297">
    <property type="entry name" value="ANK_REP_REGION"/>
    <property type="match status" value="1"/>
</dbReference>
<comment type="caution">
    <text evidence="11">The sequence shown here is derived from an EMBL/GenBank/DDBJ whole genome shotgun (WGS) entry which is preliminary data.</text>
</comment>
<dbReference type="SUPFAM" id="SSF48403">
    <property type="entry name" value="Ankyrin repeat"/>
    <property type="match status" value="1"/>
</dbReference>
<evidence type="ECO:0000256" key="6">
    <source>
        <dbReference type="ARBA" id="ARBA00023136"/>
    </source>
</evidence>
<feature type="compositionally biased region" description="Basic residues" evidence="8">
    <location>
        <begin position="101"/>
        <end position="110"/>
    </location>
</feature>
<feature type="transmembrane region" description="Helical" evidence="9">
    <location>
        <begin position="233"/>
        <end position="253"/>
    </location>
</feature>
<dbReference type="SMART" id="SM00248">
    <property type="entry name" value="ANK"/>
    <property type="match status" value="2"/>
</dbReference>
<feature type="transmembrane region" description="Helical" evidence="9">
    <location>
        <begin position="265"/>
        <end position="285"/>
    </location>
</feature>
<evidence type="ECO:0000256" key="1">
    <source>
        <dbReference type="ARBA" id="ARBA00004141"/>
    </source>
</evidence>
<dbReference type="InterPro" id="IPR036770">
    <property type="entry name" value="Ankyrin_rpt-contain_sf"/>
</dbReference>
<protein>
    <recommendedName>
        <fullName evidence="10">PGG domain-containing protein</fullName>
    </recommendedName>
</protein>
<gene>
    <name evidence="11" type="ORF">PVK06_049336</name>
</gene>
<dbReference type="PANTHER" id="PTHR24186">
    <property type="entry name" value="PROTEIN PHOSPHATASE 1 REGULATORY SUBUNIT"/>
    <property type="match status" value="1"/>
</dbReference>
<organism evidence="11 12">
    <name type="scientific">Gossypium arboreum</name>
    <name type="common">Tree cotton</name>
    <name type="synonym">Gossypium nanking</name>
    <dbReference type="NCBI Taxonomy" id="29729"/>
    <lineage>
        <taxon>Eukaryota</taxon>
        <taxon>Viridiplantae</taxon>
        <taxon>Streptophyta</taxon>
        <taxon>Embryophyta</taxon>
        <taxon>Tracheophyta</taxon>
        <taxon>Spermatophyta</taxon>
        <taxon>Magnoliopsida</taxon>
        <taxon>eudicotyledons</taxon>
        <taxon>Gunneridae</taxon>
        <taxon>Pentapetalae</taxon>
        <taxon>rosids</taxon>
        <taxon>malvids</taxon>
        <taxon>Malvales</taxon>
        <taxon>Malvaceae</taxon>
        <taxon>Malvoideae</taxon>
        <taxon>Gossypium</taxon>
    </lineage>
</organism>
<dbReference type="InterPro" id="IPR026961">
    <property type="entry name" value="PGG_dom"/>
</dbReference>
<evidence type="ECO:0000313" key="11">
    <source>
        <dbReference type="EMBL" id="KAK5773033.1"/>
    </source>
</evidence>
<proteinExistence type="predicted"/>
<dbReference type="Gene3D" id="1.25.40.20">
    <property type="entry name" value="Ankyrin repeat-containing domain"/>
    <property type="match status" value="1"/>
</dbReference>
<sequence length="287" mass="31667">MSGGKIEAGEKLIMVVNKNHDTALHDAVRNGHEEIVNLLITRDPKLALLTNNVGESPLFIAADKRHDRIAKPILNVAPDYSIEDRNKMNVLHAAVIRNGKKKTGGNKARKKEQGETQQSERKLEPATAIDEQDLVGEEYARFRKLNFNQVQQIASTNLPVITIIATVSFAAGFIMPGGYVGYGPNAGMLILSHKFAFRVSAIANVLAFSFSNVSMSLHFYISLKQKLDVLAFYTNYTTLLTSLAIIPMAVAFASGSYISLSFTPAFAKTVLSFGCSAYAFLYYLWFY</sequence>
<feature type="region of interest" description="Disordered" evidence="8">
    <location>
        <begin position="101"/>
        <end position="126"/>
    </location>
</feature>